<dbReference type="InterPro" id="IPR022742">
    <property type="entry name" value="Hydrolase_4"/>
</dbReference>
<dbReference type="InterPro" id="IPR051044">
    <property type="entry name" value="MAG_DAG_Lipase"/>
</dbReference>
<name>A0A2K3CQ50_CHLRE</name>
<evidence type="ECO:0000259" key="2">
    <source>
        <dbReference type="Pfam" id="PF12146"/>
    </source>
</evidence>
<feature type="domain" description="Serine aminopeptidase S33" evidence="2">
    <location>
        <begin position="55"/>
        <end position="134"/>
    </location>
</feature>
<protein>
    <recommendedName>
        <fullName evidence="2">Serine aminopeptidase S33 domain-containing protein</fullName>
    </recommendedName>
</protein>
<dbReference type="PANTHER" id="PTHR11614">
    <property type="entry name" value="PHOSPHOLIPASE-RELATED"/>
    <property type="match status" value="1"/>
</dbReference>
<dbReference type="RefSeq" id="XP_042914675.1">
    <property type="nucleotide sequence ID" value="XM_043072216.1"/>
</dbReference>
<feature type="region of interest" description="Disordered" evidence="1">
    <location>
        <begin position="1"/>
        <end position="23"/>
    </location>
</feature>
<dbReference type="InterPro" id="IPR029058">
    <property type="entry name" value="AB_hydrolase_fold"/>
</dbReference>
<organism evidence="3 4">
    <name type="scientific">Chlamydomonas reinhardtii</name>
    <name type="common">Chlamydomonas smithii</name>
    <dbReference type="NCBI Taxonomy" id="3055"/>
    <lineage>
        <taxon>Eukaryota</taxon>
        <taxon>Viridiplantae</taxon>
        <taxon>Chlorophyta</taxon>
        <taxon>core chlorophytes</taxon>
        <taxon>Chlorophyceae</taxon>
        <taxon>CS clade</taxon>
        <taxon>Chlamydomonadales</taxon>
        <taxon>Chlamydomonadaceae</taxon>
        <taxon>Chlamydomonas</taxon>
    </lineage>
</organism>
<dbReference type="OrthoDB" id="2498029at2759"/>
<sequence length="352" mass="37641">MAATKAANGSSVDVQAAASGKDGNGVSVEHGAFRCRRGYDLYTTTFKPTVRRSPACLVFHHGLSDHHARHSAVLSHLVSRLGMPVYAYDAHGHGRSGPLGAADGGYSDRALIRSFDHMVGDLIDFTRQVVVPAEQEAATAASTSGRAGQESGEGQAGPRKPQIFLLGYSLGGLTTCLAVAATSRPGGSGSDLYSGLMLTSCLSDALYGDPWYLRAVKLAFATALSWFAPALPFFGRNPVEAGIRDAAAVEEMAKDMLWYRGKFKVATVASLLWGCHRLAGQCNRITVPVYAQHGTKDVACTVGSFRQLLSRLRSTDVTAVVEEGAFHDLHHDPKTPELLQHMTNWLQARTQG</sequence>
<dbReference type="AlphaFoldDB" id="A0A2K3CQ50"/>
<dbReference type="Pfam" id="PF12146">
    <property type="entry name" value="Hydrolase_4"/>
    <property type="match status" value="2"/>
</dbReference>
<dbReference type="OMA" id="GCHRLAG"/>
<feature type="compositionally biased region" description="Low complexity" evidence="1">
    <location>
        <begin position="136"/>
        <end position="148"/>
    </location>
</feature>
<dbReference type="ExpressionAtlas" id="A0A2K3CQ50">
    <property type="expression patterns" value="baseline"/>
</dbReference>
<evidence type="ECO:0000256" key="1">
    <source>
        <dbReference type="SAM" id="MobiDB-lite"/>
    </source>
</evidence>
<feature type="region of interest" description="Disordered" evidence="1">
    <location>
        <begin position="136"/>
        <end position="160"/>
    </location>
</feature>
<reference evidence="3 4" key="1">
    <citation type="journal article" date="2007" name="Science">
        <title>The Chlamydomonas genome reveals the evolution of key animal and plant functions.</title>
        <authorList>
            <person name="Merchant S.S."/>
            <person name="Prochnik S.E."/>
            <person name="Vallon O."/>
            <person name="Harris E.H."/>
            <person name="Karpowicz S.J."/>
            <person name="Witman G.B."/>
            <person name="Terry A."/>
            <person name="Salamov A."/>
            <person name="Fritz-Laylin L.K."/>
            <person name="Marechal-Drouard L."/>
            <person name="Marshall W.F."/>
            <person name="Qu L.H."/>
            <person name="Nelson D.R."/>
            <person name="Sanderfoot A.A."/>
            <person name="Spalding M.H."/>
            <person name="Kapitonov V.V."/>
            <person name="Ren Q."/>
            <person name="Ferris P."/>
            <person name="Lindquist E."/>
            <person name="Shapiro H."/>
            <person name="Lucas S.M."/>
            <person name="Grimwood J."/>
            <person name="Schmutz J."/>
            <person name="Cardol P."/>
            <person name="Cerutti H."/>
            <person name="Chanfreau G."/>
            <person name="Chen C.L."/>
            <person name="Cognat V."/>
            <person name="Croft M.T."/>
            <person name="Dent R."/>
            <person name="Dutcher S."/>
            <person name="Fernandez E."/>
            <person name="Fukuzawa H."/>
            <person name="Gonzalez-Ballester D."/>
            <person name="Gonzalez-Halphen D."/>
            <person name="Hallmann A."/>
            <person name="Hanikenne M."/>
            <person name="Hippler M."/>
            <person name="Inwood W."/>
            <person name="Jabbari K."/>
            <person name="Kalanon M."/>
            <person name="Kuras R."/>
            <person name="Lefebvre P.A."/>
            <person name="Lemaire S.D."/>
            <person name="Lobanov A.V."/>
            <person name="Lohr M."/>
            <person name="Manuell A."/>
            <person name="Meier I."/>
            <person name="Mets L."/>
            <person name="Mittag M."/>
            <person name="Mittelmeier T."/>
            <person name="Moroney J.V."/>
            <person name="Moseley J."/>
            <person name="Napoli C."/>
            <person name="Nedelcu A.M."/>
            <person name="Niyogi K."/>
            <person name="Novoselov S.V."/>
            <person name="Paulsen I.T."/>
            <person name="Pazour G."/>
            <person name="Purton S."/>
            <person name="Ral J.P."/>
            <person name="Riano-Pachon D.M."/>
            <person name="Riekhof W."/>
            <person name="Rymarquis L."/>
            <person name="Schroda M."/>
            <person name="Stern D."/>
            <person name="Umen J."/>
            <person name="Willows R."/>
            <person name="Wilson N."/>
            <person name="Zimmer S.L."/>
            <person name="Allmer J."/>
            <person name="Balk J."/>
            <person name="Bisova K."/>
            <person name="Chen C.J."/>
            <person name="Elias M."/>
            <person name="Gendler K."/>
            <person name="Hauser C."/>
            <person name="Lamb M.R."/>
            <person name="Ledford H."/>
            <person name="Long J.C."/>
            <person name="Minagawa J."/>
            <person name="Page M.D."/>
            <person name="Pan J."/>
            <person name="Pootakham W."/>
            <person name="Roje S."/>
            <person name="Rose A."/>
            <person name="Stahlberg E."/>
            <person name="Terauchi A.M."/>
            <person name="Yang P."/>
            <person name="Ball S."/>
            <person name="Bowler C."/>
            <person name="Dieckmann C.L."/>
            <person name="Gladyshev V.N."/>
            <person name="Green P."/>
            <person name="Jorgensen R."/>
            <person name="Mayfield S."/>
            <person name="Mueller-Roeber B."/>
            <person name="Rajamani S."/>
            <person name="Sayre R.T."/>
            <person name="Brokstein P."/>
            <person name="Dubchak I."/>
            <person name="Goodstein D."/>
            <person name="Hornick L."/>
            <person name="Huang Y.W."/>
            <person name="Jhaveri J."/>
            <person name="Luo Y."/>
            <person name="Martinez D."/>
            <person name="Ngau W.C."/>
            <person name="Otillar B."/>
            <person name="Poliakov A."/>
            <person name="Porter A."/>
            <person name="Szajkowski L."/>
            <person name="Werner G."/>
            <person name="Zhou K."/>
            <person name="Grigoriev I.V."/>
            <person name="Rokhsar D.S."/>
            <person name="Grossman A.R."/>
        </authorList>
    </citation>
    <scope>NUCLEOTIDE SEQUENCE [LARGE SCALE GENOMIC DNA]</scope>
    <source>
        <strain evidence="4">CC-503</strain>
    </source>
</reference>
<dbReference type="Gene3D" id="3.40.50.1820">
    <property type="entry name" value="alpha/beta hydrolase"/>
    <property type="match status" value="1"/>
</dbReference>
<dbReference type="Proteomes" id="UP000006906">
    <property type="component" value="Chromosome 17"/>
</dbReference>
<accession>A0A2K3CQ50</accession>
<feature type="domain" description="Serine aminopeptidase S33" evidence="2">
    <location>
        <begin position="158"/>
        <end position="333"/>
    </location>
</feature>
<proteinExistence type="predicted"/>
<dbReference type="SUPFAM" id="SSF53474">
    <property type="entry name" value="alpha/beta-Hydrolases"/>
    <property type="match status" value="1"/>
</dbReference>
<dbReference type="InParanoid" id="A0A2K3CQ50"/>
<evidence type="ECO:0000313" key="4">
    <source>
        <dbReference type="Proteomes" id="UP000006906"/>
    </source>
</evidence>
<dbReference type="EMBL" id="CM008978">
    <property type="protein sequence ID" value="PNW70410.1"/>
    <property type="molecule type" value="Genomic_DNA"/>
</dbReference>
<dbReference type="GeneID" id="5729311"/>
<dbReference type="GO" id="GO:0016020">
    <property type="term" value="C:membrane"/>
    <property type="evidence" value="ECO:0000318"/>
    <property type="project" value="GO_Central"/>
</dbReference>
<gene>
    <name evidence="3" type="ORF">CHLRE_17g718600v5</name>
</gene>
<evidence type="ECO:0000313" key="3">
    <source>
        <dbReference type="EMBL" id="PNW70410.1"/>
    </source>
</evidence>
<dbReference type="STRING" id="3055.A0A2K3CQ50"/>
<dbReference type="Gramene" id="PNW70410">
    <property type="protein sequence ID" value="PNW70410"/>
    <property type="gene ID" value="CHLRE_17g718600v5"/>
</dbReference>
<dbReference type="GO" id="GO:0016298">
    <property type="term" value="F:lipase activity"/>
    <property type="evidence" value="ECO:0000318"/>
    <property type="project" value="GO_Central"/>
</dbReference>
<keyword evidence="4" id="KW-1185">Reference proteome</keyword>
<dbReference type="KEGG" id="cre:CHLRE_17g718600v5"/>
<dbReference type="PaxDb" id="3055-EDO96313"/>